<dbReference type="InterPro" id="IPR018060">
    <property type="entry name" value="HTH_AraC"/>
</dbReference>
<dbReference type="SUPFAM" id="SSF53807">
    <property type="entry name" value="Helical backbone' metal receptor"/>
    <property type="match status" value="1"/>
</dbReference>
<feature type="coiled-coil region" evidence="4">
    <location>
        <begin position="47"/>
        <end position="74"/>
    </location>
</feature>
<keyword evidence="3" id="KW-0804">Transcription</keyword>
<dbReference type="Pfam" id="PF01497">
    <property type="entry name" value="Peripla_BP_2"/>
    <property type="match status" value="1"/>
</dbReference>
<dbReference type="PRINTS" id="PR00032">
    <property type="entry name" value="HTHARAC"/>
</dbReference>
<keyword evidence="4" id="KW-0175">Coiled coil</keyword>
<dbReference type="SUPFAM" id="SSF46689">
    <property type="entry name" value="Homeodomain-like"/>
    <property type="match status" value="2"/>
</dbReference>
<accession>A0A3B0C7C9</accession>
<dbReference type="InterPro" id="IPR009057">
    <property type="entry name" value="Homeodomain-like_sf"/>
</dbReference>
<dbReference type="EMBL" id="RBAH01000013">
    <property type="protein sequence ID" value="RKN81942.1"/>
    <property type="molecule type" value="Genomic_DNA"/>
</dbReference>
<dbReference type="InterPro" id="IPR020449">
    <property type="entry name" value="Tscrpt_reg_AraC-type_HTH"/>
</dbReference>
<evidence type="ECO:0000313" key="8">
    <source>
        <dbReference type="Proteomes" id="UP000282311"/>
    </source>
</evidence>
<dbReference type="InterPro" id="IPR002491">
    <property type="entry name" value="ABC_transptr_periplasmic_BD"/>
</dbReference>
<dbReference type="Pfam" id="PF12833">
    <property type="entry name" value="HTH_18"/>
    <property type="match status" value="1"/>
</dbReference>
<evidence type="ECO:0000313" key="7">
    <source>
        <dbReference type="EMBL" id="RKN81942.1"/>
    </source>
</evidence>
<evidence type="ECO:0000259" key="5">
    <source>
        <dbReference type="PROSITE" id="PS01124"/>
    </source>
</evidence>
<dbReference type="Gene3D" id="1.10.10.60">
    <property type="entry name" value="Homeodomain-like"/>
    <property type="match status" value="2"/>
</dbReference>
<keyword evidence="1" id="KW-0805">Transcription regulation</keyword>
<evidence type="ECO:0000259" key="6">
    <source>
        <dbReference type="PROSITE" id="PS50983"/>
    </source>
</evidence>
<feature type="domain" description="Fe/B12 periplasmic-binding" evidence="6">
    <location>
        <begin position="351"/>
        <end position="614"/>
    </location>
</feature>
<protein>
    <submittedName>
        <fullName evidence="7">AraC family transcriptional regulator</fullName>
    </submittedName>
</protein>
<organism evidence="7 8">
    <name type="scientific">Paenibacillus ginsengarvi</name>
    <dbReference type="NCBI Taxonomy" id="400777"/>
    <lineage>
        <taxon>Bacteria</taxon>
        <taxon>Bacillati</taxon>
        <taxon>Bacillota</taxon>
        <taxon>Bacilli</taxon>
        <taxon>Bacillales</taxon>
        <taxon>Paenibacillaceae</taxon>
        <taxon>Paenibacillus</taxon>
    </lineage>
</organism>
<dbReference type="OrthoDB" id="2490497at2"/>
<evidence type="ECO:0000256" key="4">
    <source>
        <dbReference type="SAM" id="Coils"/>
    </source>
</evidence>
<name>A0A3B0C7C9_9BACL</name>
<dbReference type="Gene3D" id="2.60.120.10">
    <property type="entry name" value="Jelly Rolls"/>
    <property type="match status" value="1"/>
</dbReference>
<sequence length="620" mass="70522">MFLKKSQFTKSGRTYSYYKIVETYKDGAGCHKHRVVKHLGKLSDEEAANIRQVLKEQRKRLNGIQNRAIRSEADDPAYLQRNAQIAVLLETKMLAYEPYAQKEWNVTEADMLLLVREGTGELYMDGKKIELRYGLVVYAPAGSGMHVVNTSGSVLQLDRMTIEAVSRTGSPAAGGTYRSERFSAIVPEPKRLHSPYRALQLFKELHEGGDSRDPRNSIKRQLLFYTLLDIIACSRLEANPSDSDPTDVIEQAVEMIHESYGDDLTRDQLAEQLGVSPEHFSRLFKKEKGMSFIEYLLQFRIEKSRELLLLSKSSVNEVAGRVGFQNPYYFSRKFKQLVGVSPSAYIHQAKKYVTLYAGLTSCLLTLGVIPRAGILTDWMASHYKSLLDKHDFLPIEGLDDRSFQMISELNPDLVFCNVHKMDLAKVVQLGPVAAIDMEKIGWREQLRYMAEVVGKQKEAEDWLRSFEQRLTEAKKKLSGILNGQDTFAIMKVVSGKMYIYGDLRSMGGPMLYRELQLPPPAAVKERIIDQGLLNVCVTPAELGDYSADHLFLMNYESNWTDNVKSFKAHPNWKKFSAVVKNQVYEVNPELFYGFDPLSLEMQMQEILKRVLPGPGHNRSL</sequence>
<feature type="domain" description="HTH araC/xylS-type" evidence="5">
    <location>
        <begin position="250"/>
        <end position="348"/>
    </location>
</feature>
<dbReference type="PROSITE" id="PS01124">
    <property type="entry name" value="HTH_ARAC_FAMILY_2"/>
    <property type="match status" value="1"/>
</dbReference>
<dbReference type="RefSeq" id="WP_120748695.1">
    <property type="nucleotide sequence ID" value="NZ_RBAH01000013.1"/>
</dbReference>
<dbReference type="SMART" id="SM00342">
    <property type="entry name" value="HTH_ARAC"/>
    <property type="match status" value="1"/>
</dbReference>
<dbReference type="InterPro" id="IPR014710">
    <property type="entry name" value="RmlC-like_jellyroll"/>
</dbReference>
<dbReference type="InterPro" id="IPR011051">
    <property type="entry name" value="RmlC_Cupin_sf"/>
</dbReference>
<gene>
    <name evidence="7" type="ORF">D7M11_18325</name>
</gene>
<keyword evidence="8" id="KW-1185">Reference proteome</keyword>
<evidence type="ECO:0000256" key="3">
    <source>
        <dbReference type="ARBA" id="ARBA00023163"/>
    </source>
</evidence>
<evidence type="ECO:0000256" key="2">
    <source>
        <dbReference type="ARBA" id="ARBA00023125"/>
    </source>
</evidence>
<keyword evidence="2" id="KW-0238">DNA-binding</keyword>
<dbReference type="PANTHER" id="PTHR43280:SF10">
    <property type="entry name" value="REGULATORY PROTEIN POCR"/>
    <property type="match status" value="1"/>
</dbReference>
<dbReference type="Proteomes" id="UP000282311">
    <property type="component" value="Unassembled WGS sequence"/>
</dbReference>
<reference evidence="7 8" key="1">
    <citation type="journal article" date="2007" name="Int. J. Syst. Evol. Microbiol.">
        <title>Paenibacillus ginsengarvi sp. nov., isolated from soil from ginseng cultivation.</title>
        <authorList>
            <person name="Yoon M.H."/>
            <person name="Ten L.N."/>
            <person name="Im W.T."/>
        </authorList>
    </citation>
    <scope>NUCLEOTIDE SEQUENCE [LARGE SCALE GENOMIC DNA]</scope>
    <source>
        <strain evidence="7 8">KCTC 13059</strain>
    </source>
</reference>
<proteinExistence type="predicted"/>
<evidence type="ECO:0000256" key="1">
    <source>
        <dbReference type="ARBA" id="ARBA00023015"/>
    </source>
</evidence>
<dbReference type="SUPFAM" id="SSF51182">
    <property type="entry name" value="RmlC-like cupins"/>
    <property type="match status" value="1"/>
</dbReference>
<dbReference type="GO" id="GO:0043565">
    <property type="term" value="F:sequence-specific DNA binding"/>
    <property type="evidence" value="ECO:0007669"/>
    <property type="project" value="InterPro"/>
</dbReference>
<comment type="caution">
    <text evidence="7">The sequence shown here is derived from an EMBL/GenBank/DDBJ whole genome shotgun (WGS) entry which is preliminary data.</text>
</comment>
<dbReference type="PANTHER" id="PTHR43280">
    <property type="entry name" value="ARAC-FAMILY TRANSCRIPTIONAL REGULATOR"/>
    <property type="match status" value="1"/>
</dbReference>
<dbReference type="AlphaFoldDB" id="A0A3B0C7C9"/>
<dbReference type="PROSITE" id="PS50983">
    <property type="entry name" value="FE_B12_PBP"/>
    <property type="match status" value="1"/>
</dbReference>
<dbReference type="GO" id="GO:0003700">
    <property type="term" value="F:DNA-binding transcription factor activity"/>
    <property type="evidence" value="ECO:0007669"/>
    <property type="project" value="InterPro"/>
</dbReference>
<dbReference type="Gene3D" id="3.40.50.1980">
    <property type="entry name" value="Nitrogenase molybdenum iron protein domain"/>
    <property type="match status" value="2"/>
</dbReference>